<evidence type="ECO:0000313" key="1">
    <source>
        <dbReference type="EMBL" id="KJJ84682.1"/>
    </source>
</evidence>
<keyword evidence="2" id="KW-1185">Reference proteome</keyword>
<organism evidence="1 2">
    <name type="scientific">Candidatus Omnitrophus magneticus</name>
    <dbReference type="NCBI Taxonomy" id="1609969"/>
    <lineage>
        <taxon>Bacteria</taxon>
        <taxon>Pseudomonadati</taxon>
        <taxon>Candidatus Omnitrophota</taxon>
        <taxon>Candidatus Omnitrophus</taxon>
    </lineage>
</organism>
<protein>
    <submittedName>
        <fullName evidence="1">Uncharacterized protein</fullName>
    </submittedName>
</protein>
<dbReference type="InterPro" id="IPR036526">
    <property type="entry name" value="C-N_Hydrolase_sf"/>
</dbReference>
<gene>
    <name evidence="1" type="ORF">OMAG_001449</name>
</gene>
<accession>A0A0F0CN54</accession>
<name>A0A0F0CN54_9BACT</name>
<evidence type="ECO:0000313" key="2">
    <source>
        <dbReference type="Proteomes" id="UP000033428"/>
    </source>
</evidence>
<sequence>MNKENKKILRVAIGQINQTVGDFAGNIVKIKTAIDSAIENVIKNNSFNFCA</sequence>
<dbReference type="Gene3D" id="3.60.110.10">
    <property type="entry name" value="Carbon-nitrogen hydrolase"/>
    <property type="match status" value="1"/>
</dbReference>
<dbReference type="AlphaFoldDB" id="A0A0F0CN54"/>
<dbReference type="Proteomes" id="UP000033428">
    <property type="component" value="Unassembled WGS sequence"/>
</dbReference>
<proteinExistence type="predicted"/>
<reference evidence="1 2" key="1">
    <citation type="submission" date="2015-02" db="EMBL/GenBank/DDBJ databases">
        <title>Single-cell genomics of uncultivated deep-branching MTB reveals a conserved set of magnetosome genes.</title>
        <authorList>
            <person name="Kolinko S."/>
            <person name="Richter M."/>
            <person name="Glockner F.O."/>
            <person name="Brachmann A."/>
            <person name="Schuler D."/>
        </authorList>
    </citation>
    <scope>NUCLEOTIDE SEQUENCE [LARGE SCALE GENOMIC DNA]</scope>
    <source>
        <strain evidence="1">SKK-01</strain>
    </source>
</reference>
<dbReference type="EMBL" id="JYNY01000294">
    <property type="protein sequence ID" value="KJJ84682.1"/>
    <property type="molecule type" value="Genomic_DNA"/>
</dbReference>
<comment type="caution">
    <text evidence="1">The sequence shown here is derived from an EMBL/GenBank/DDBJ whole genome shotgun (WGS) entry which is preliminary data.</text>
</comment>